<keyword evidence="9" id="KW-1185">Reference proteome</keyword>
<keyword evidence="5 7" id="KW-0378">Hydrolase</keyword>
<dbReference type="InterPro" id="IPR001563">
    <property type="entry name" value="Peptidase_S10"/>
</dbReference>
<keyword evidence="2 7" id="KW-0121">Carboxypeptidase</keyword>
<dbReference type="EMBL" id="JARKHS020008219">
    <property type="protein sequence ID" value="KAK8780961.1"/>
    <property type="molecule type" value="Genomic_DNA"/>
</dbReference>
<evidence type="ECO:0000256" key="5">
    <source>
        <dbReference type="ARBA" id="ARBA00022801"/>
    </source>
</evidence>
<dbReference type="InterPro" id="IPR033124">
    <property type="entry name" value="Ser_caboxypep_his_AS"/>
</dbReference>
<evidence type="ECO:0000256" key="1">
    <source>
        <dbReference type="ARBA" id="ARBA00009431"/>
    </source>
</evidence>
<dbReference type="Pfam" id="PF00450">
    <property type="entry name" value="Peptidase_S10"/>
    <property type="match status" value="1"/>
</dbReference>
<evidence type="ECO:0000256" key="6">
    <source>
        <dbReference type="ARBA" id="ARBA00023180"/>
    </source>
</evidence>
<dbReference type="Proteomes" id="UP001321473">
    <property type="component" value="Unassembled WGS sequence"/>
</dbReference>
<dbReference type="PANTHER" id="PTHR11802">
    <property type="entry name" value="SERINE PROTEASE FAMILY S10 SERINE CARBOXYPEPTIDASE"/>
    <property type="match status" value="1"/>
</dbReference>
<dbReference type="FunFam" id="3.40.50.1820:FF:000096">
    <property type="entry name" value="Carboxypeptidase vitellogenic-like"/>
    <property type="match status" value="1"/>
</dbReference>
<keyword evidence="6" id="KW-0325">Glycoprotein</keyword>
<dbReference type="InterPro" id="IPR018202">
    <property type="entry name" value="Ser_caboxypep_ser_AS"/>
</dbReference>
<organism evidence="8 9">
    <name type="scientific">Amblyomma americanum</name>
    <name type="common">Lone star tick</name>
    <dbReference type="NCBI Taxonomy" id="6943"/>
    <lineage>
        <taxon>Eukaryota</taxon>
        <taxon>Metazoa</taxon>
        <taxon>Ecdysozoa</taxon>
        <taxon>Arthropoda</taxon>
        <taxon>Chelicerata</taxon>
        <taxon>Arachnida</taxon>
        <taxon>Acari</taxon>
        <taxon>Parasitiformes</taxon>
        <taxon>Ixodida</taxon>
        <taxon>Ixodoidea</taxon>
        <taxon>Ixodidae</taxon>
        <taxon>Amblyomminae</taxon>
        <taxon>Amblyomma</taxon>
    </lineage>
</organism>
<dbReference type="GO" id="GO:0006508">
    <property type="term" value="P:proteolysis"/>
    <property type="evidence" value="ECO:0007669"/>
    <property type="project" value="UniProtKB-KW"/>
</dbReference>
<evidence type="ECO:0000313" key="8">
    <source>
        <dbReference type="EMBL" id="KAK8780961.1"/>
    </source>
</evidence>
<dbReference type="Gene3D" id="3.40.50.1820">
    <property type="entry name" value="alpha/beta hydrolase"/>
    <property type="match status" value="1"/>
</dbReference>
<keyword evidence="4" id="KW-0732">Signal</keyword>
<accession>A0AAQ4F206</accession>
<comment type="similarity">
    <text evidence="1 7">Belongs to the peptidase S10 family.</text>
</comment>
<dbReference type="PRINTS" id="PR00724">
    <property type="entry name" value="CRBOXYPTASEC"/>
</dbReference>
<keyword evidence="3 7" id="KW-0645">Protease</keyword>
<protein>
    <recommendedName>
        <fullName evidence="7">Carboxypeptidase</fullName>
        <ecNumber evidence="7">3.4.16.-</ecNumber>
    </recommendedName>
</protein>
<dbReference type="AlphaFoldDB" id="A0AAQ4F206"/>
<evidence type="ECO:0000256" key="4">
    <source>
        <dbReference type="ARBA" id="ARBA00022729"/>
    </source>
</evidence>
<dbReference type="PROSITE" id="PS00131">
    <property type="entry name" value="CARBOXYPEPT_SER_SER"/>
    <property type="match status" value="1"/>
</dbReference>
<name>A0AAQ4F206_AMBAM</name>
<evidence type="ECO:0000313" key="9">
    <source>
        <dbReference type="Proteomes" id="UP001321473"/>
    </source>
</evidence>
<sequence length="466" mass="52123">MNHLCSKGQDHAAGHLLGDVGGPLFLTPLIEAGQLDKALNLSRVGPLYTGADLLSYAGFLTINKDFSSNIFFWFFPARPLPKPAFRFAQENPAVAPVVLWLQGGPGGSSMFGLFMEHGPYRVDKGGILRLRNATWAHRYSMLYVDNPVGSGFSFTWDERGYARDTRDVARSLNEALQQFFTLFHRYAANDFYVAGESYAGKYVTALANLIDTTIHGRVNINLRGIAVGNAWLDPETMLDYSEFLYQVGLVDRRQADYIRRRTDRVIGLIRHGRFEDAYEVMDLLMGGFTTSTSYFRNVSGVDAPYNFLLGESKTKKQLDLYRSYLERHEFRQAVHLGNVAFNSGRDAASHLLCDVMRTVKPSFAALLERNYKVLVYSGQLDAVVPYPLTENFLATLHWSGAEALDAARRRVWRTSASNGSAVAGYVKKAGNLLEVMVRDAGHFVPYDQPDVALDMISRFIDGAPFD</sequence>
<dbReference type="GO" id="GO:0004185">
    <property type="term" value="F:serine-type carboxypeptidase activity"/>
    <property type="evidence" value="ECO:0007669"/>
    <property type="project" value="UniProtKB-UniRule"/>
</dbReference>
<dbReference type="PANTHER" id="PTHR11802:SF472">
    <property type="entry name" value="SERINE CARBOXYPEPTIDASE CPVL-RELATED"/>
    <property type="match status" value="1"/>
</dbReference>
<evidence type="ECO:0000256" key="2">
    <source>
        <dbReference type="ARBA" id="ARBA00022645"/>
    </source>
</evidence>
<dbReference type="EC" id="3.4.16.-" evidence="7"/>
<dbReference type="SUPFAM" id="SSF53474">
    <property type="entry name" value="alpha/beta-Hydrolases"/>
    <property type="match status" value="1"/>
</dbReference>
<dbReference type="InterPro" id="IPR029058">
    <property type="entry name" value="AB_hydrolase_fold"/>
</dbReference>
<evidence type="ECO:0000256" key="3">
    <source>
        <dbReference type="ARBA" id="ARBA00022670"/>
    </source>
</evidence>
<evidence type="ECO:0000256" key="7">
    <source>
        <dbReference type="RuleBase" id="RU361156"/>
    </source>
</evidence>
<reference evidence="8 9" key="1">
    <citation type="journal article" date="2023" name="Arcadia Sci">
        <title>De novo assembly of a long-read Amblyomma americanum tick genome.</title>
        <authorList>
            <person name="Chou S."/>
            <person name="Poskanzer K.E."/>
            <person name="Rollins M."/>
            <person name="Thuy-Boun P.S."/>
        </authorList>
    </citation>
    <scope>NUCLEOTIDE SEQUENCE [LARGE SCALE GENOMIC DNA]</scope>
    <source>
        <strain evidence="8">F_SG_1</strain>
        <tissue evidence="8">Salivary glands</tissue>
    </source>
</reference>
<dbReference type="PROSITE" id="PS00560">
    <property type="entry name" value="CARBOXYPEPT_SER_HIS"/>
    <property type="match status" value="1"/>
</dbReference>
<gene>
    <name evidence="8" type="ORF">V5799_017697</name>
</gene>
<proteinExistence type="inferred from homology"/>
<comment type="caution">
    <text evidence="8">The sequence shown here is derived from an EMBL/GenBank/DDBJ whole genome shotgun (WGS) entry which is preliminary data.</text>
</comment>